<dbReference type="SUPFAM" id="SSF52540">
    <property type="entry name" value="P-loop containing nucleoside triphosphate hydrolases"/>
    <property type="match status" value="1"/>
</dbReference>
<feature type="binding site" evidence="15">
    <location>
        <position position="476"/>
    </location>
    <ligand>
        <name>Zn(2+)</name>
        <dbReference type="ChEBI" id="CHEBI:29105"/>
        <note>catalytic</note>
    </ligand>
</feature>
<keyword evidence="13 15" id="KW-0472">Membrane</keyword>
<sequence length="669" mass="72857">MVAQAIYKYQNNNNEPRDPGAPRLNGGGGGNGNSSGGPGGGSLILRAILFVILLLAAWWLIQLIYNGISGGNDGKTTEVDYSLFYKQVESGNVESVIFRGQEATGTFKKAVSVPTGNGQSTKAEQFRVNLFPNGDTQLVPLLNEKHIQFRAEPVNDNSLFWGIVLNVAPWLLLLGFVFLIMRRATQSQQNIFSFGKSKAKMVLEDRPSTTFADVAGVDEAKNDLVEIVDFLKTPQKFQRLGGKIPRGVLLVGPPGTGKTLLARAVAGEAGVPFFSMSGSEFVEVLVGVGASRVRDLFDQAKKAAPSIIFIDEIDAVGRQRGSSINSNDEREQTLNQLLVEMDGFDARQAVVVLAATNRPDGLDKALLRPGRFDRRVTVDRPDANGRLAILKIHTRDVPLAPNIDLQAIARSTPGMVGADLENLVNEAALLAARRNMDVVDQKCFEEALDKIILGAERPLILSEEDLNVVAYHEGGHALTGILTEGVDPVSKVTIVPRGQALGVTQYTPLDDRYNYSREYLEAQLVTALGGRAAEEVAIGRITTGAENDLQRVTAIARQMVTRWGMSERLGQISYSEREDPFAGTALATGSREYSERTAHVIDEEVSRIVKWAHERAVTLLTEHREALNRIAQALRKYETIDAAQLRQIMIETGSIEATPPSYREAAASA</sequence>
<evidence type="ECO:0000313" key="19">
    <source>
        <dbReference type="EMBL" id="BBH89913.1"/>
    </source>
</evidence>
<dbReference type="InterPro" id="IPR041569">
    <property type="entry name" value="AAA_lid_3"/>
</dbReference>
<evidence type="ECO:0000256" key="5">
    <source>
        <dbReference type="ARBA" id="ARBA00022692"/>
    </source>
</evidence>
<dbReference type="InterPro" id="IPR003959">
    <property type="entry name" value="ATPase_AAA_core"/>
</dbReference>
<dbReference type="Pfam" id="PF00004">
    <property type="entry name" value="AAA"/>
    <property type="match status" value="1"/>
</dbReference>
<gene>
    <name evidence="19" type="primary">ftsH_5</name>
    <name evidence="15" type="synonym">ftsH</name>
    <name evidence="19" type="ORF">KTC_46640</name>
</gene>
<proteinExistence type="inferred from homology"/>
<evidence type="ECO:0000256" key="6">
    <source>
        <dbReference type="ARBA" id="ARBA00022723"/>
    </source>
</evidence>
<dbReference type="GO" id="GO:0004176">
    <property type="term" value="F:ATP-dependent peptidase activity"/>
    <property type="evidence" value="ECO:0007669"/>
    <property type="project" value="InterPro"/>
</dbReference>
<evidence type="ECO:0000256" key="10">
    <source>
        <dbReference type="ARBA" id="ARBA00022840"/>
    </source>
</evidence>
<dbReference type="Gene3D" id="3.30.720.210">
    <property type="match status" value="1"/>
</dbReference>
<dbReference type="HAMAP" id="MF_01458">
    <property type="entry name" value="FtsH"/>
    <property type="match status" value="1"/>
</dbReference>
<evidence type="ECO:0000256" key="1">
    <source>
        <dbReference type="ARBA" id="ARBA00004370"/>
    </source>
</evidence>
<dbReference type="InterPro" id="IPR037219">
    <property type="entry name" value="Peptidase_M41-like"/>
</dbReference>
<keyword evidence="11 15" id="KW-1133">Transmembrane helix</keyword>
<feature type="transmembrane region" description="Helical" evidence="15">
    <location>
        <begin position="43"/>
        <end position="65"/>
    </location>
</feature>
<dbReference type="GO" id="GO:0005524">
    <property type="term" value="F:ATP binding"/>
    <property type="evidence" value="ECO:0007669"/>
    <property type="project" value="UniProtKB-UniRule"/>
</dbReference>
<dbReference type="Gene3D" id="3.40.50.300">
    <property type="entry name" value="P-loop containing nucleotide triphosphate hydrolases"/>
    <property type="match status" value="1"/>
</dbReference>
<dbReference type="InterPro" id="IPR003960">
    <property type="entry name" value="ATPase_AAA_CS"/>
</dbReference>
<evidence type="ECO:0000256" key="12">
    <source>
        <dbReference type="ARBA" id="ARBA00023049"/>
    </source>
</evidence>
<evidence type="ECO:0000256" key="13">
    <source>
        <dbReference type="ARBA" id="ARBA00023136"/>
    </source>
</evidence>
<accession>A0A455SN95</accession>
<feature type="binding site" evidence="15">
    <location>
        <position position="548"/>
    </location>
    <ligand>
        <name>Zn(2+)</name>
        <dbReference type="ChEBI" id="CHEBI:29105"/>
        <note>catalytic</note>
    </ligand>
</feature>
<dbReference type="Pfam" id="PF01434">
    <property type="entry name" value="Peptidase_M41"/>
    <property type="match status" value="1"/>
</dbReference>
<evidence type="ECO:0000256" key="7">
    <source>
        <dbReference type="ARBA" id="ARBA00022741"/>
    </source>
</evidence>
<evidence type="ECO:0000256" key="4">
    <source>
        <dbReference type="ARBA" id="ARBA00022670"/>
    </source>
</evidence>
<comment type="cofactor">
    <cofactor evidence="15">
        <name>Zn(2+)</name>
        <dbReference type="ChEBI" id="CHEBI:29105"/>
    </cofactor>
    <text evidence="15">Binds 1 zinc ion per subunit.</text>
</comment>
<name>A0A455SN95_9CHLR</name>
<evidence type="ECO:0000256" key="17">
    <source>
        <dbReference type="SAM" id="MobiDB-lite"/>
    </source>
</evidence>
<dbReference type="FunFam" id="3.40.50.300:FF:000001">
    <property type="entry name" value="ATP-dependent zinc metalloprotease FtsH"/>
    <property type="match status" value="1"/>
</dbReference>
<dbReference type="GO" id="GO:0005886">
    <property type="term" value="C:plasma membrane"/>
    <property type="evidence" value="ECO:0007669"/>
    <property type="project" value="UniProtKB-SubCell"/>
</dbReference>
<comment type="similarity">
    <text evidence="2 15">In the C-terminal section; belongs to the peptidase M41 family.</text>
</comment>
<dbReference type="GO" id="GO:0016887">
    <property type="term" value="F:ATP hydrolysis activity"/>
    <property type="evidence" value="ECO:0007669"/>
    <property type="project" value="UniProtKB-UniRule"/>
</dbReference>
<dbReference type="EMBL" id="AP019376">
    <property type="protein sequence ID" value="BBH89913.1"/>
    <property type="molecule type" value="Genomic_DNA"/>
</dbReference>
<keyword evidence="3 15" id="KW-1003">Cell membrane</keyword>
<dbReference type="Gene3D" id="1.10.8.60">
    <property type="match status" value="1"/>
</dbReference>
<feature type="binding site" evidence="15">
    <location>
        <begin position="252"/>
        <end position="259"/>
    </location>
    <ligand>
        <name>ATP</name>
        <dbReference type="ChEBI" id="CHEBI:30616"/>
    </ligand>
</feature>
<evidence type="ECO:0000256" key="8">
    <source>
        <dbReference type="ARBA" id="ARBA00022801"/>
    </source>
</evidence>
<evidence type="ECO:0000256" key="15">
    <source>
        <dbReference type="HAMAP-Rule" id="MF_01458"/>
    </source>
</evidence>
<comment type="similarity">
    <text evidence="16">Belongs to the AAA ATPase family.</text>
</comment>
<evidence type="ECO:0000259" key="18">
    <source>
        <dbReference type="SMART" id="SM00382"/>
    </source>
</evidence>
<dbReference type="SMART" id="SM00382">
    <property type="entry name" value="AAA"/>
    <property type="match status" value="1"/>
</dbReference>
<protein>
    <recommendedName>
        <fullName evidence="15">ATP-dependent zinc metalloprotease FtsH</fullName>
        <ecNumber evidence="15">3.4.24.-</ecNumber>
    </recommendedName>
</protein>
<keyword evidence="10 15" id="KW-0067">ATP-binding</keyword>
<keyword evidence="5 15" id="KW-0812">Transmembrane</keyword>
<evidence type="ECO:0000256" key="2">
    <source>
        <dbReference type="ARBA" id="ARBA00010044"/>
    </source>
</evidence>
<dbReference type="Pfam" id="PF06480">
    <property type="entry name" value="FtsH_ext"/>
    <property type="match status" value="1"/>
</dbReference>
<organism evidence="19">
    <name type="scientific">Thermosporothrix sp. COM3</name>
    <dbReference type="NCBI Taxonomy" id="2490863"/>
    <lineage>
        <taxon>Bacteria</taxon>
        <taxon>Bacillati</taxon>
        <taxon>Chloroflexota</taxon>
        <taxon>Ktedonobacteria</taxon>
        <taxon>Ktedonobacterales</taxon>
        <taxon>Thermosporotrichaceae</taxon>
        <taxon>Thermosporothrix</taxon>
    </lineage>
</organism>
<keyword evidence="7 15" id="KW-0547">Nucleotide-binding</keyword>
<feature type="region of interest" description="Disordered" evidence="17">
    <location>
        <begin position="11"/>
        <end position="33"/>
    </location>
</feature>
<reference evidence="19" key="1">
    <citation type="submission" date="2018-12" db="EMBL/GenBank/DDBJ databases">
        <title>Novel natural products biosynthetic potential of the class Ktedonobacteria.</title>
        <authorList>
            <person name="Zheng Y."/>
            <person name="Saitou A."/>
            <person name="Wang C.M."/>
            <person name="Toyoda A."/>
            <person name="Minakuchi Y."/>
            <person name="Sekiguchi Y."/>
            <person name="Ueda K."/>
            <person name="Takano H."/>
            <person name="Sakai Y."/>
            <person name="Yokota A."/>
            <person name="Yabe S."/>
        </authorList>
    </citation>
    <scope>NUCLEOTIDE SEQUENCE</scope>
    <source>
        <strain evidence="19">COM3</strain>
    </source>
</reference>
<comment type="function">
    <text evidence="15">Acts as a processive, ATP-dependent zinc metallopeptidase for both cytoplasmic and membrane proteins. Plays a role in the quality control of integral membrane proteins.</text>
</comment>
<comment type="subcellular location">
    <subcellularLocation>
        <location evidence="15">Cell membrane</location>
        <topology evidence="15">Multi-pass membrane protein</topology>
        <orientation evidence="15">Cytoplasmic side</orientation>
    </subcellularLocation>
    <subcellularLocation>
        <location evidence="1">Membrane</location>
    </subcellularLocation>
</comment>
<keyword evidence="8 15" id="KW-0378">Hydrolase</keyword>
<dbReference type="FunFam" id="1.10.8.60:FF:000001">
    <property type="entry name" value="ATP-dependent zinc metalloprotease FtsH"/>
    <property type="match status" value="1"/>
</dbReference>
<dbReference type="GO" id="GO:0030163">
    <property type="term" value="P:protein catabolic process"/>
    <property type="evidence" value="ECO:0007669"/>
    <property type="project" value="UniProtKB-UniRule"/>
</dbReference>
<feature type="binding site" evidence="15">
    <location>
        <position position="472"/>
    </location>
    <ligand>
        <name>Zn(2+)</name>
        <dbReference type="ChEBI" id="CHEBI:29105"/>
        <note>catalytic</note>
    </ligand>
</feature>
<dbReference type="PANTHER" id="PTHR23076:SF97">
    <property type="entry name" value="ATP-DEPENDENT ZINC METALLOPROTEASE YME1L1"/>
    <property type="match status" value="1"/>
</dbReference>
<dbReference type="InterPro" id="IPR005936">
    <property type="entry name" value="FtsH"/>
</dbReference>
<keyword evidence="12 15" id="KW-0482">Metalloprotease</keyword>
<feature type="domain" description="AAA+ ATPase" evidence="18">
    <location>
        <begin position="244"/>
        <end position="382"/>
    </location>
</feature>
<evidence type="ECO:0000256" key="11">
    <source>
        <dbReference type="ARBA" id="ARBA00022989"/>
    </source>
</evidence>
<evidence type="ECO:0000256" key="3">
    <source>
        <dbReference type="ARBA" id="ARBA00022475"/>
    </source>
</evidence>
<comment type="similarity">
    <text evidence="14 15">In the central section; belongs to the AAA ATPase family.</text>
</comment>
<dbReference type="SUPFAM" id="SSF140990">
    <property type="entry name" value="FtsH protease domain-like"/>
    <property type="match status" value="1"/>
</dbReference>
<dbReference type="GO" id="GO:0004222">
    <property type="term" value="F:metalloendopeptidase activity"/>
    <property type="evidence" value="ECO:0007669"/>
    <property type="project" value="InterPro"/>
</dbReference>
<dbReference type="AlphaFoldDB" id="A0A455SN95"/>
<dbReference type="PANTHER" id="PTHR23076">
    <property type="entry name" value="METALLOPROTEASE M41 FTSH"/>
    <property type="match status" value="1"/>
</dbReference>
<keyword evidence="4 15" id="KW-0645">Protease</keyword>
<dbReference type="InterPro" id="IPR027417">
    <property type="entry name" value="P-loop_NTPase"/>
</dbReference>
<evidence type="ECO:0000256" key="9">
    <source>
        <dbReference type="ARBA" id="ARBA00022833"/>
    </source>
</evidence>
<keyword evidence="6 15" id="KW-0479">Metal-binding</keyword>
<dbReference type="InterPro" id="IPR003593">
    <property type="entry name" value="AAA+_ATPase"/>
</dbReference>
<feature type="transmembrane region" description="Helical" evidence="15">
    <location>
        <begin position="159"/>
        <end position="181"/>
    </location>
</feature>
<dbReference type="NCBIfam" id="TIGR01241">
    <property type="entry name" value="FtsH_fam"/>
    <property type="match status" value="1"/>
</dbReference>
<dbReference type="InterPro" id="IPR011546">
    <property type="entry name" value="Pept_M41_FtsH_extracell"/>
</dbReference>
<dbReference type="InterPro" id="IPR000642">
    <property type="entry name" value="Peptidase_M41"/>
</dbReference>
<dbReference type="EC" id="3.4.24.-" evidence="15"/>
<dbReference type="GO" id="GO:0006508">
    <property type="term" value="P:proteolysis"/>
    <property type="evidence" value="ECO:0007669"/>
    <property type="project" value="UniProtKB-KW"/>
</dbReference>
<comment type="subunit">
    <text evidence="15">Homohexamer.</text>
</comment>
<dbReference type="Gene3D" id="1.20.58.760">
    <property type="entry name" value="Peptidase M41"/>
    <property type="match status" value="1"/>
</dbReference>
<dbReference type="GO" id="GO:0008270">
    <property type="term" value="F:zinc ion binding"/>
    <property type="evidence" value="ECO:0007669"/>
    <property type="project" value="UniProtKB-UniRule"/>
</dbReference>
<evidence type="ECO:0000256" key="16">
    <source>
        <dbReference type="RuleBase" id="RU003651"/>
    </source>
</evidence>
<dbReference type="FunFam" id="1.20.58.760:FF:000001">
    <property type="entry name" value="ATP-dependent zinc metalloprotease FtsH"/>
    <property type="match status" value="1"/>
</dbReference>
<dbReference type="PROSITE" id="PS00674">
    <property type="entry name" value="AAA"/>
    <property type="match status" value="1"/>
</dbReference>
<dbReference type="Pfam" id="PF17862">
    <property type="entry name" value="AAA_lid_3"/>
    <property type="match status" value="1"/>
</dbReference>
<keyword evidence="9 15" id="KW-0862">Zinc</keyword>
<evidence type="ECO:0000256" key="14">
    <source>
        <dbReference type="ARBA" id="ARBA00061570"/>
    </source>
</evidence>
<feature type="active site" evidence="15">
    <location>
        <position position="473"/>
    </location>
</feature>
<dbReference type="CDD" id="cd19501">
    <property type="entry name" value="RecA-like_FtsH"/>
    <property type="match status" value="1"/>
</dbReference>